<dbReference type="GO" id="GO:0000981">
    <property type="term" value="F:DNA-binding transcription factor activity, RNA polymerase II-specific"/>
    <property type="evidence" value="ECO:0007669"/>
    <property type="project" value="TreeGrafter"/>
</dbReference>
<dbReference type="EMBL" id="MLAK01000959">
    <property type="protein sequence ID" value="OHT00357.1"/>
    <property type="molecule type" value="Genomic_DNA"/>
</dbReference>
<proteinExistence type="predicted"/>
<dbReference type="PANTHER" id="PTHR45614">
    <property type="entry name" value="MYB PROTEIN-RELATED"/>
    <property type="match status" value="1"/>
</dbReference>
<evidence type="ECO:0000259" key="1">
    <source>
        <dbReference type="PROSITE" id="PS50090"/>
    </source>
</evidence>
<dbReference type="SUPFAM" id="SSF46689">
    <property type="entry name" value="Homeodomain-like"/>
    <property type="match status" value="1"/>
</dbReference>
<dbReference type="GeneID" id="94843523"/>
<dbReference type="PANTHER" id="PTHR45614:SF253">
    <property type="entry name" value="CHROMOSOME UNDETERMINED SCAFFOLD_38, WHOLE GENOME SHOTGUN SEQUENCE"/>
    <property type="match status" value="1"/>
</dbReference>
<evidence type="ECO:0000259" key="2">
    <source>
        <dbReference type="PROSITE" id="PS51294"/>
    </source>
</evidence>
<comment type="caution">
    <text evidence="3">The sequence shown here is derived from an EMBL/GenBank/DDBJ whole genome shotgun (WGS) entry which is preliminary data.</text>
</comment>
<feature type="domain" description="Myb-like" evidence="1">
    <location>
        <begin position="53"/>
        <end position="103"/>
    </location>
</feature>
<feature type="domain" description="HTH myb-type" evidence="2">
    <location>
        <begin position="61"/>
        <end position="107"/>
    </location>
</feature>
<dbReference type="CDD" id="cd00167">
    <property type="entry name" value="SANT"/>
    <property type="match status" value="2"/>
</dbReference>
<gene>
    <name evidence="3" type="ORF">TRFO_33003</name>
</gene>
<dbReference type="InterPro" id="IPR009057">
    <property type="entry name" value="Homeodomain-like_sf"/>
</dbReference>
<protein>
    <submittedName>
        <fullName evidence="3">Myb-like DNA-binding domain containing protein</fullName>
    </submittedName>
</protein>
<dbReference type="AlphaFoldDB" id="A0A1J4JSV6"/>
<dbReference type="PROSITE" id="PS51294">
    <property type="entry name" value="HTH_MYB"/>
    <property type="match status" value="2"/>
</dbReference>
<dbReference type="Proteomes" id="UP000179807">
    <property type="component" value="Unassembled WGS sequence"/>
</dbReference>
<dbReference type="InterPro" id="IPR050560">
    <property type="entry name" value="MYB_TF"/>
</dbReference>
<sequence>MRQTRRQYTDDEDIQLRMLVDNHGPCKWDTIAELMPTPRTGRQCRDRYTNYLSPAVRVDEWTREEDTILISKFYELGRQWSKMSVFFEGRTGTALKNRWNYTLCKRSLDEIHKQPLDNSPPSPNYGPNELFALSIQAKLLSELSTNHHILALIRPFLREFHLKIPI</sequence>
<dbReference type="InterPro" id="IPR001005">
    <property type="entry name" value="SANT/Myb"/>
</dbReference>
<dbReference type="OrthoDB" id="2143914at2759"/>
<accession>A0A1J4JSV6</accession>
<dbReference type="RefSeq" id="XP_068353493.1">
    <property type="nucleotide sequence ID" value="XM_068508819.1"/>
</dbReference>
<dbReference type="Pfam" id="PF00249">
    <property type="entry name" value="Myb_DNA-binding"/>
    <property type="match status" value="2"/>
</dbReference>
<dbReference type="GO" id="GO:0005634">
    <property type="term" value="C:nucleus"/>
    <property type="evidence" value="ECO:0007669"/>
    <property type="project" value="TreeGrafter"/>
</dbReference>
<dbReference type="Gene3D" id="1.10.10.60">
    <property type="entry name" value="Homeodomain-like"/>
    <property type="match status" value="2"/>
</dbReference>
<evidence type="ECO:0000313" key="4">
    <source>
        <dbReference type="Proteomes" id="UP000179807"/>
    </source>
</evidence>
<name>A0A1J4JSV6_9EUKA</name>
<organism evidence="3 4">
    <name type="scientific">Tritrichomonas foetus</name>
    <dbReference type="NCBI Taxonomy" id="1144522"/>
    <lineage>
        <taxon>Eukaryota</taxon>
        <taxon>Metamonada</taxon>
        <taxon>Parabasalia</taxon>
        <taxon>Tritrichomonadida</taxon>
        <taxon>Tritrichomonadidae</taxon>
        <taxon>Tritrichomonas</taxon>
    </lineage>
</organism>
<reference evidence="3" key="1">
    <citation type="submission" date="2016-10" db="EMBL/GenBank/DDBJ databases">
        <authorList>
            <person name="Benchimol M."/>
            <person name="Almeida L.G."/>
            <person name="Vasconcelos A.T."/>
            <person name="Perreira-Neves A."/>
            <person name="Rosa I.A."/>
            <person name="Tasca T."/>
            <person name="Bogo M.R."/>
            <person name="de Souza W."/>
        </authorList>
    </citation>
    <scope>NUCLEOTIDE SEQUENCE [LARGE SCALE GENOMIC DNA]</scope>
    <source>
        <strain evidence="3">K</strain>
    </source>
</reference>
<keyword evidence="4" id="KW-1185">Reference proteome</keyword>
<feature type="domain" description="HTH myb-type" evidence="2">
    <location>
        <begin position="1"/>
        <end position="56"/>
    </location>
</feature>
<dbReference type="InterPro" id="IPR017930">
    <property type="entry name" value="Myb_dom"/>
</dbReference>
<dbReference type="PROSITE" id="PS50090">
    <property type="entry name" value="MYB_LIKE"/>
    <property type="match status" value="2"/>
</dbReference>
<dbReference type="GO" id="GO:0000978">
    <property type="term" value="F:RNA polymerase II cis-regulatory region sequence-specific DNA binding"/>
    <property type="evidence" value="ECO:0007669"/>
    <property type="project" value="TreeGrafter"/>
</dbReference>
<dbReference type="SMART" id="SM00717">
    <property type="entry name" value="SANT"/>
    <property type="match status" value="2"/>
</dbReference>
<evidence type="ECO:0000313" key="3">
    <source>
        <dbReference type="EMBL" id="OHT00357.1"/>
    </source>
</evidence>
<dbReference type="VEuPathDB" id="TrichDB:TRFO_33003"/>
<feature type="domain" description="Myb-like" evidence="1">
    <location>
        <begin position="1"/>
        <end position="52"/>
    </location>
</feature>